<gene>
    <name evidence="2" type="ORF">Ccl03g_31930</name>
    <name evidence="3" type="ORF">FOC47_00415</name>
</gene>
<protein>
    <submittedName>
        <fullName evidence="3">DUF2493 domain-containing protein</fullName>
    </submittedName>
</protein>
<evidence type="ECO:0000313" key="4">
    <source>
        <dbReference type="Proteomes" id="UP000315200"/>
    </source>
</evidence>
<dbReference type="Proteomes" id="UP000501069">
    <property type="component" value="Chromosome"/>
</dbReference>
<evidence type="ECO:0000313" key="3">
    <source>
        <dbReference type="EMBL" id="QIX89178.1"/>
    </source>
</evidence>
<dbReference type="Proteomes" id="UP000315200">
    <property type="component" value="Unassembled WGS sequence"/>
</dbReference>
<dbReference type="EMBL" id="CP050964">
    <property type="protein sequence ID" value="QIX89178.1"/>
    <property type="molecule type" value="Genomic_DNA"/>
</dbReference>
<dbReference type="RefSeq" id="WP_002588633.1">
    <property type="nucleotide sequence ID" value="NZ_BJLB01000001.1"/>
</dbReference>
<proteinExistence type="predicted"/>
<feature type="domain" description="YspA cpYpsA-related SLOG" evidence="1">
    <location>
        <begin position="5"/>
        <end position="74"/>
    </location>
</feature>
<evidence type="ECO:0000313" key="2">
    <source>
        <dbReference type="EMBL" id="GEA37480.1"/>
    </source>
</evidence>
<organism evidence="2 4">
    <name type="scientific">Enterocloster clostridioformis</name>
    <dbReference type="NCBI Taxonomy" id="1531"/>
    <lineage>
        <taxon>Bacteria</taxon>
        <taxon>Bacillati</taxon>
        <taxon>Bacillota</taxon>
        <taxon>Clostridia</taxon>
        <taxon>Lachnospirales</taxon>
        <taxon>Lachnospiraceae</taxon>
        <taxon>Enterocloster</taxon>
    </lineage>
</organism>
<evidence type="ECO:0000313" key="5">
    <source>
        <dbReference type="Proteomes" id="UP000501069"/>
    </source>
</evidence>
<evidence type="ECO:0000259" key="1">
    <source>
        <dbReference type="Pfam" id="PF10686"/>
    </source>
</evidence>
<dbReference type="Pfam" id="PF10686">
    <property type="entry name" value="YAcAr"/>
    <property type="match status" value="1"/>
</dbReference>
<dbReference type="EMBL" id="BJLB01000001">
    <property type="protein sequence ID" value="GEA37480.1"/>
    <property type="molecule type" value="Genomic_DNA"/>
</dbReference>
<dbReference type="InterPro" id="IPR019627">
    <property type="entry name" value="YAcAr"/>
</dbReference>
<dbReference type="AlphaFoldDB" id="A0A829WJB4"/>
<accession>A0A829WJB4</accession>
<name>A0A829WJB4_9FIRM</name>
<reference evidence="2 4" key="1">
    <citation type="submission" date="2019-06" db="EMBL/GenBank/DDBJ databases">
        <title>Draft genome sequence of [Clostridium] clostridioforme NBRC 113352.</title>
        <authorList>
            <person name="Miura T."/>
            <person name="Furukawa M."/>
            <person name="Shimamura M."/>
            <person name="Ohyama Y."/>
            <person name="Yamazoe A."/>
            <person name="Kawasaki H."/>
        </authorList>
    </citation>
    <scope>NUCLEOTIDE SEQUENCE [LARGE SCALE GENOMIC DNA]</scope>
    <source>
        <strain evidence="2 4">NBRC 113352</strain>
    </source>
</reference>
<dbReference type="GeneID" id="57959612"/>
<reference evidence="3 5" key="2">
    <citation type="submission" date="2019-11" db="EMBL/GenBank/DDBJ databases">
        <title>FDA dAtabase for Regulatory Grade micrObial Sequences (FDA-ARGOS): Supporting development and validation of Infectious Disease Dx tests.</title>
        <authorList>
            <person name="Turner S."/>
            <person name="Byrd R."/>
            <person name="Tallon L."/>
            <person name="Sadzewicz L."/>
            <person name="Vavikolanu K."/>
            <person name="Mehta A."/>
            <person name="Aluvathingal J."/>
            <person name="Nadendla S."/>
            <person name="Myers T."/>
            <person name="Yan Y."/>
            <person name="Sichtig H."/>
        </authorList>
    </citation>
    <scope>NUCLEOTIDE SEQUENCE [LARGE SCALE GENOMIC DNA]</scope>
    <source>
        <strain evidence="3 5">FDAARGOS_739</strain>
    </source>
</reference>
<sequence>MKELRIIVAGGRDFNDFPLLMNKCIGIIATVTKEDNTIDKIRIVSGSARGADKLGEQYAQIAHYDVSRFPAAWDIYGKSAGYRRNADMAKFASEEGNIGILIAFWDGKSRGTKHMIDLAKRYGLDVYVVNY</sequence>